<organism evidence="1 2">
    <name type="scientific">Pontibacter burrus</name>
    <dbReference type="NCBI Taxonomy" id="2704466"/>
    <lineage>
        <taxon>Bacteria</taxon>
        <taxon>Pseudomonadati</taxon>
        <taxon>Bacteroidota</taxon>
        <taxon>Cytophagia</taxon>
        <taxon>Cytophagales</taxon>
        <taxon>Hymenobacteraceae</taxon>
        <taxon>Pontibacter</taxon>
    </lineage>
</organism>
<dbReference type="RefSeq" id="WP_163916636.1">
    <property type="nucleotide sequence ID" value="NZ_JAAGWD010000009.1"/>
</dbReference>
<protein>
    <submittedName>
        <fullName evidence="1">DUF3987 domain-containing protein</fullName>
    </submittedName>
</protein>
<name>A0A6B3M1J6_9BACT</name>
<comment type="caution">
    <text evidence="1">The sequence shown here is derived from an EMBL/GenBank/DDBJ whole genome shotgun (WGS) entry which is preliminary data.</text>
</comment>
<dbReference type="EMBL" id="JAAGWD010000009">
    <property type="protein sequence ID" value="NEM99461.1"/>
    <property type="molecule type" value="Genomic_DNA"/>
</dbReference>
<proteinExistence type="predicted"/>
<dbReference type="Pfam" id="PF13148">
    <property type="entry name" value="DUF3987"/>
    <property type="match status" value="1"/>
</dbReference>
<dbReference type="Proteomes" id="UP000474777">
    <property type="component" value="Unassembled WGS sequence"/>
</dbReference>
<keyword evidence="2" id="KW-1185">Reference proteome</keyword>
<evidence type="ECO:0000313" key="1">
    <source>
        <dbReference type="EMBL" id="NEM99461.1"/>
    </source>
</evidence>
<reference evidence="1 2" key="1">
    <citation type="submission" date="2020-02" db="EMBL/GenBank/DDBJ databases">
        <authorList>
            <person name="Kim M.K."/>
        </authorList>
    </citation>
    <scope>NUCLEOTIDE SEQUENCE [LARGE SCALE GENOMIC DNA]</scope>
    <source>
        <strain evidence="1 2">BT327</strain>
    </source>
</reference>
<accession>A0A6B3M1J6</accession>
<dbReference type="InterPro" id="IPR025048">
    <property type="entry name" value="DUF3987"/>
</dbReference>
<evidence type="ECO:0000313" key="2">
    <source>
        <dbReference type="Proteomes" id="UP000474777"/>
    </source>
</evidence>
<dbReference type="AlphaFoldDB" id="A0A6B3M1J6"/>
<sequence length="492" mass="55636">MESNQIQKESTTSLGSEISKLIKSNVVSHNIAKLVQSAQPVNPSFLYLPTQEGSRSLADTPTIPEEVYNKLPEILRRGSYMFDNSRDKDVFLTGALTILSGCMNSVDGLYDSQEVYANLNCFIIAPPASGKGKLVYAKMLGDSYHEKLLNESERALRQYSASLRESETANQATQGNVQERPPFNILFIPGNSSSSAVIKHLKEGDAKGIFCETEADTLSNSLKQDWGNFSDLFRKAFHHESVSYSRKTNNEFYEIRKPRLSVALSGTPSQVRAFIPSAEDGLFSRFIFYAFNAAPVWRSVAPVEGRQDLTSHFAQLSERVLAMVEYLEDSPSAFHLTNQQWSTLNDTFTMWLKEVHGYFEGDASSIVKRLGLILFRIAMIMTCLRKYEQNSKDLNITCTDEDFNLAFELVKVYKEHALTMYAKLPKAVNIQDKTIADLYNELPARFKREEAIEIGKKAHLSVRVIDKYLSMLMTTNQLTKSKYAQYLKVEKQ</sequence>
<gene>
    <name evidence="1" type="ORF">GXP69_17325</name>
</gene>